<reference evidence="2 3" key="1">
    <citation type="journal article" date="2014" name="PLoS ONE">
        <title>Physiological and genomic features of a novel sulfur-oxidizing gammaproteobacterium belonging to a previously uncultivated symbiotic lineage isolated from a hydrothermal vent.</title>
        <authorList>
            <person name="Nunoura T."/>
            <person name="Takaki Y."/>
            <person name="Kazama H."/>
            <person name="Kakuta J."/>
            <person name="Shimamura S."/>
            <person name="Makita H."/>
            <person name="Hirai M."/>
            <person name="Miyazaki M."/>
            <person name="Takai K."/>
        </authorList>
    </citation>
    <scope>NUCLEOTIDE SEQUENCE [LARGE SCALE GENOMIC DNA]</scope>
    <source>
        <strain evidence="2 3">Hiromi1</strain>
    </source>
</reference>
<dbReference type="InterPro" id="IPR005180">
    <property type="entry name" value="DUF302"/>
</dbReference>
<organism evidence="2 3">
    <name type="scientific">Thiolapillus brandeum</name>
    <dbReference type="NCBI Taxonomy" id="1076588"/>
    <lineage>
        <taxon>Bacteria</taxon>
        <taxon>Pseudomonadati</taxon>
        <taxon>Pseudomonadota</taxon>
        <taxon>Gammaproteobacteria</taxon>
        <taxon>Chromatiales</taxon>
        <taxon>Sedimenticolaceae</taxon>
        <taxon>Thiolapillus</taxon>
    </lineage>
</organism>
<dbReference type="Pfam" id="PF03625">
    <property type="entry name" value="DUF302"/>
    <property type="match status" value="1"/>
</dbReference>
<dbReference type="Proteomes" id="UP000031631">
    <property type="component" value="Chromosome"/>
</dbReference>
<dbReference type="AlphaFoldDB" id="A0A7U6GH52"/>
<dbReference type="KEGG" id="tbn:TBH_C0611"/>
<evidence type="ECO:0000259" key="1">
    <source>
        <dbReference type="Pfam" id="PF03625"/>
    </source>
</evidence>
<evidence type="ECO:0000313" key="3">
    <source>
        <dbReference type="Proteomes" id="UP000031631"/>
    </source>
</evidence>
<dbReference type="SUPFAM" id="SSF103247">
    <property type="entry name" value="TT1751-like"/>
    <property type="match status" value="1"/>
</dbReference>
<dbReference type="RefSeq" id="WP_041065380.1">
    <property type="nucleotide sequence ID" value="NZ_AP012273.1"/>
</dbReference>
<name>A0A7U6GH52_9GAMM</name>
<dbReference type="InterPro" id="IPR016796">
    <property type="entry name" value="UCP021774"/>
</dbReference>
<dbReference type="CDD" id="cd14797">
    <property type="entry name" value="DUF302"/>
    <property type="match status" value="1"/>
</dbReference>
<dbReference type="PANTHER" id="PTHR38342">
    <property type="entry name" value="SLR5037 PROTEIN"/>
    <property type="match status" value="1"/>
</dbReference>
<sequence>MYEMNITLDMPFDAALDKVREILMANHLGVVSDVDVQAIFKNKMDKDIPAYHIYGACNPKLADRVITAEPNAGTLLPCNFIMREEGDKTVVSFMDPVAVLGLSEAADVRAVAEEARTMIERAIQQLQD</sequence>
<dbReference type="Gene3D" id="3.30.310.70">
    <property type="entry name" value="TT1751-like domain"/>
    <property type="match status" value="1"/>
</dbReference>
<feature type="domain" description="DUF302" evidence="1">
    <location>
        <begin position="34"/>
        <end position="96"/>
    </location>
</feature>
<gene>
    <name evidence="2" type="ORF">TBH_C0611</name>
</gene>
<dbReference type="EMBL" id="AP012273">
    <property type="protein sequence ID" value="BAO43549.1"/>
    <property type="molecule type" value="Genomic_DNA"/>
</dbReference>
<proteinExistence type="predicted"/>
<protein>
    <recommendedName>
        <fullName evidence="1">DUF302 domain-containing protein</fullName>
    </recommendedName>
</protein>
<keyword evidence="3" id="KW-1185">Reference proteome</keyword>
<accession>A0A7U6GH52</accession>
<dbReference type="PANTHER" id="PTHR38342:SF1">
    <property type="entry name" value="SLR5037 PROTEIN"/>
    <property type="match status" value="1"/>
</dbReference>
<dbReference type="InterPro" id="IPR035923">
    <property type="entry name" value="TT1751-like_sf"/>
</dbReference>
<dbReference type="OrthoDB" id="9791067at2"/>
<evidence type="ECO:0000313" key="2">
    <source>
        <dbReference type="EMBL" id="BAO43549.1"/>
    </source>
</evidence>
<dbReference type="PIRSF" id="PIRSF021774">
    <property type="entry name" value="UCP021774"/>
    <property type="match status" value="1"/>
</dbReference>